<dbReference type="SUPFAM" id="SSF55874">
    <property type="entry name" value="ATPase domain of HSP90 chaperone/DNA topoisomerase II/histidine kinase"/>
    <property type="match status" value="1"/>
</dbReference>
<gene>
    <name evidence="7" type="ORF">FK256_05125</name>
</gene>
<feature type="domain" description="Histidine kinase/HSP90-like ATPase" evidence="6">
    <location>
        <begin position="575"/>
        <end position="699"/>
    </location>
</feature>
<evidence type="ECO:0000256" key="2">
    <source>
        <dbReference type="ARBA" id="ARBA00022777"/>
    </source>
</evidence>
<protein>
    <submittedName>
        <fullName evidence="7">GAF domain-containing protein</fullName>
    </submittedName>
</protein>
<evidence type="ECO:0000259" key="6">
    <source>
        <dbReference type="SMART" id="SM00387"/>
    </source>
</evidence>
<dbReference type="InterPro" id="IPR029016">
    <property type="entry name" value="GAF-like_dom_sf"/>
</dbReference>
<dbReference type="InterPro" id="IPR050482">
    <property type="entry name" value="Sensor_HK_TwoCompSys"/>
</dbReference>
<comment type="caution">
    <text evidence="7">The sequence shown here is derived from an EMBL/GenBank/DDBJ whole genome shotgun (WGS) entry which is preliminary data.</text>
</comment>
<evidence type="ECO:0000256" key="1">
    <source>
        <dbReference type="ARBA" id="ARBA00022679"/>
    </source>
</evidence>
<name>A0A508A1G0_9ACTO</name>
<keyword evidence="2" id="KW-0418">Kinase</keyword>
<keyword evidence="3" id="KW-0902">Two-component regulatory system</keyword>
<dbReference type="InterPro" id="IPR003018">
    <property type="entry name" value="GAF"/>
</dbReference>
<evidence type="ECO:0000256" key="4">
    <source>
        <dbReference type="SAM" id="MobiDB-lite"/>
    </source>
</evidence>
<dbReference type="GO" id="GO:0016020">
    <property type="term" value="C:membrane"/>
    <property type="evidence" value="ECO:0007669"/>
    <property type="project" value="InterPro"/>
</dbReference>
<dbReference type="Gene3D" id="3.30.450.40">
    <property type="match status" value="2"/>
</dbReference>
<dbReference type="SMART" id="SM00065">
    <property type="entry name" value="GAF"/>
    <property type="match status" value="2"/>
</dbReference>
<feature type="compositionally biased region" description="Low complexity" evidence="4">
    <location>
        <begin position="40"/>
        <end position="49"/>
    </location>
</feature>
<dbReference type="GO" id="GO:0000155">
    <property type="term" value="F:phosphorelay sensor kinase activity"/>
    <property type="evidence" value="ECO:0007669"/>
    <property type="project" value="InterPro"/>
</dbReference>
<accession>A0A508A1G0</accession>
<dbReference type="InterPro" id="IPR003594">
    <property type="entry name" value="HATPase_dom"/>
</dbReference>
<dbReference type="Proteomes" id="UP000319010">
    <property type="component" value="Unassembled WGS sequence"/>
</dbReference>
<dbReference type="InterPro" id="IPR036890">
    <property type="entry name" value="HATPase_C_sf"/>
</dbReference>
<feature type="domain" description="GAF" evidence="5">
    <location>
        <begin position="287"/>
        <end position="433"/>
    </location>
</feature>
<dbReference type="Pfam" id="PF07730">
    <property type="entry name" value="HisKA_3"/>
    <property type="match status" value="1"/>
</dbReference>
<dbReference type="Gene3D" id="3.30.565.10">
    <property type="entry name" value="Histidine kinase-like ATPase, C-terminal domain"/>
    <property type="match status" value="1"/>
</dbReference>
<dbReference type="EMBL" id="VICB01000005">
    <property type="protein sequence ID" value="TQD43689.1"/>
    <property type="molecule type" value="Genomic_DNA"/>
</dbReference>
<dbReference type="Pfam" id="PF01590">
    <property type="entry name" value="GAF"/>
    <property type="match status" value="2"/>
</dbReference>
<dbReference type="AlphaFoldDB" id="A0A508A1G0"/>
<dbReference type="SMART" id="SM00387">
    <property type="entry name" value="HATPase_c"/>
    <property type="match status" value="1"/>
</dbReference>
<evidence type="ECO:0000313" key="8">
    <source>
        <dbReference type="Proteomes" id="UP000319010"/>
    </source>
</evidence>
<dbReference type="RefSeq" id="WP_141423952.1">
    <property type="nucleotide sequence ID" value="NZ_JASPFB010000002.1"/>
</dbReference>
<proteinExistence type="predicted"/>
<evidence type="ECO:0000256" key="3">
    <source>
        <dbReference type="ARBA" id="ARBA00023012"/>
    </source>
</evidence>
<dbReference type="PANTHER" id="PTHR24421:SF56">
    <property type="entry name" value="OXYGEN SENSOR HISTIDINE KINASE RESPONSE REGULATOR DOST"/>
    <property type="match status" value="1"/>
</dbReference>
<feature type="region of interest" description="Disordered" evidence="4">
    <location>
        <begin position="1"/>
        <end position="49"/>
    </location>
</feature>
<dbReference type="InterPro" id="IPR011712">
    <property type="entry name" value="Sig_transdc_His_kin_sub3_dim/P"/>
</dbReference>
<evidence type="ECO:0000313" key="7">
    <source>
        <dbReference type="EMBL" id="TQD43689.1"/>
    </source>
</evidence>
<dbReference type="Gene3D" id="1.20.5.1930">
    <property type="match status" value="1"/>
</dbReference>
<sequence length="704" mass="74048">MTTHHPQHPVGALPQDSRFPGVPGDDLEESPEPAREADETAAPSSEAAPAGRLAYAVHADQLLSTRGRQASVLQPSLGETTVALIQAALKLTGSLRVPDALRRLVESACSITGASWGTIAVLSHADMDIDAIDTIDAGASPEGSGTGLCSGVPTATLDELAQMASAPAGAAASSTCENALLDGLEGTGLVIDNDLGRASAFTGAIEDEETGSLLSAPLRLHGQVYGHLYLCDKPGGFTRSDADAVLTLAQAAAVAVENARLYREARDREQWMAVSQELTTLLLSGAEEDDALTLIAHRVRQVAHADTAALILPSIGERWICEIADGEHAGELVGTFFPPEGRALTALARQTGLVVASLEKAWHDDDLLVPQLARFGPALYAPMIHRGRGVGVMLLLRSPGAAPFTAQDLEIAELVAGQATMAFELADAQHAEEMATLLDERARIGRDLHDLAIQQLFATGMQLSAARERLAAARDGDEQACADADLDTVCSVLSTALEAVDDSVGQIRSIVRSLRDRDEEVGVVERLRREASLARNALGYAPSLLLSVDGRGLAQVDRDEEDRLITSVDAVVGPDIADDMVAVVREGLSNVARHAHASSVTVDVKIEGVLPGSERCCGPGDDEGHASGDAEPFRGSPVVEIVCRDDGVGVNPSVTRRSGTANMAERARRHGGSFVIGPRARSDGERRGTCFTWRVPLGKGGRLH</sequence>
<dbReference type="SUPFAM" id="SSF55781">
    <property type="entry name" value="GAF domain-like"/>
    <property type="match status" value="2"/>
</dbReference>
<dbReference type="PANTHER" id="PTHR24421">
    <property type="entry name" value="NITRATE/NITRITE SENSOR PROTEIN NARX-RELATED"/>
    <property type="match status" value="1"/>
</dbReference>
<dbReference type="GO" id="GO:0046983">
    <property type="term" value="F:protein dimerization activity"/>
    <property type="evidence" value="ECO:0007669"/>
    <property type="project" value="InterPro"/>
</dbReference>
<organism evidence="7 8">
    <name type="scientific">Actinomyces johnsonii</name>
    <dbReference type="NCBI Taxonomy" id="544581"/>
    <lineage>
        <taxon>Bacteria</taxon>
        <taxon>Bacillati</taxon>
        <taxon>Actinomycetota</taxon>
        <taxon>Actinomycetes</taxon>
        <taxon>Actinomycetales</taxon>
        <taxon>Actinomycetaceae</taxon>
        <taxon>Actinomyces</taxon>
    </lineage>
</organism>
<keyword evidence="1" id="KW-0808">Transferase</keyword>
<feature type="domain" description="GAF" evidence="5">
    <location>
        <begin position="96"/>
        <end position="266"/>
    </location>
</feature>
<reference evidence="7 8" key="1">
    <citation type="submission" date="2019-06" db="EMBL/GenBank/DDBJ databases">
        <title>Draft genome sequence of Actinomyces johnsonii CCUG 34287T.</title>
        <authorList>
            <person name="Salva-Serra F."/>
            <person name="Cardew S."/>
            <person name="Moore E."/>
        </authorList>
    </citation>
    <scope>NUCLEOTIDE SEQUENCE [LARGE SCALE GENOMIC DNA]</scope>
    <source>
        <strain evidence="7 8">CCUG 34287</strain>
    </source>
</reference>
<evidence type="ECO:0000259" key="5">
    <source>
        <dbReference type="SMART" id="SM00065"/>
    </source>
</evidence>